<evidence type="ECO:0000313" key="3">
    <source>
        <dbReference type="Proteomes" id="UP001597058"/>
    </source>
</evidence>
<name>A0ABW3XR73_9ACTN</name>
<reference evidence="3" key="1">
    <citation type="journal article" date="2019" name="Int. J. Syst. Evol. Microbiol.">
        <title>The Global Catalogue of Microorganisms (GCM) 10K type strain sequencing project: providing services to taxonomists for standard genome sequencing and annotation.</title>
        <authorList>
            <consortium name="The Broad Institute Genomics Platform"/>
            <consortium name="The Broad Institute Genome Sequencing Center for Infectious Disease"/>
            <person name="Wu L."/>
            <person name="Ma J."/>
        </authorList>
    </citation>
    <scope>NUCLEOTIDE SEQUENCE [LARGE SCALE GENOMIC DNA]</scope>
    <source>
        <strain evidence="3">CGMCC 4.7020</strain>
    </source>
</reference>
<protein>
    <submittedName>
        <fullName evidence="2">Uncharacterized protein</fullName>
    </submittedName>
</protein>
<feature type="compositionally biased region" description="Basic and acidic residues" evidence="1">
    <location>
        <begin position="53"/>
        <end position="62"/>
    </location>
</feature>
<proteinExistence type="predicted"/>
<dbReference type="Proteomes" id="UP001597058">
    <property type="component" value="Unassembled WGS sequence"/>
</dbReference>
<comment type="caution">
    <text evidence="2">The sequence shown here is derived from an EMBL/GenBank/DDBJ whole genome shotgun (WGS) entry which is preliminary data.</text>
</comment>
<accession>A0ABW3XR73</accession>
<dbReference type="EMBL" id="JBHTMM010000101">
    <property type="protein sequence ID" value="MFD1312053.1"/>
    <property type="molecule type" value="Genomic_DNA"/>
</dbReference>
<feature type="region of interest" description="Disordered" evidence="1">
    <location>
        <begin position="20"/>
        <end position="62"/>
    </location>
</feature>
<sequence length="62" mass="6520">MSDRVGEQFTGRTARGVVRRLGFGAASGEPGRAPDTADPVRPPPPPRAPARLPDTDAKIAKQ</sequence>
<evidence type="ECO:0000256" key="1">
    <source>
        <dbReference type="SAM" id="MobiDB-lite"/>
    </source>
</evidence>
<dbReference type="RefSeq" id="WP_329525397.1">
    <property type="nucleotide sequence ID" value="NZ_JBHSKH010000057.1"/>
</dbReference>
<evidence type="ECO:0000313" key="2">
    <source>
        <dbReference type="EMBL" id="MFD1312053.1"/>
    </source>
</evidence>
<gene>
    <name evidence="2" type="ORF">ACFQ5X_40445</name>
</gene>
<organism evidence="2 3">
    <name type="scientific">Streptomyces kaempferi</name>
    <dbReference type="NCBI Taxonomy" id="333725"/>
    <lineage>
        <taxon>Bacteria</taxon>
        <taxon>Bacillati</taxon>
        <taxon>Actinomycetota</taxon>
        <taxon>Actinomycetes</taxon>
        <taxon>Kitasatosporales</taxon>
        <taxon>Streptomycetaceae</taxon>
        <taxon>Streptomyces</taxon>
    </lineage>
</organism>
<keyword evidence="3" id="KW-1185">Reference proteome</keyword>